<keyword evidence="4" id="KW-1185">Reference proteome</keyword>
<comment type="similarity">
    <text evidence="1">Belongs to the AHA1 family.</text>
</comment>
<dbReference type="InterPro" id="IPR023393">
    <property type="entry name" value="START-like_dom_sf"/>
</dbReference>
<dbReference type="Gene3D" id="3.30.530.20">
    <property type="match status" value="1"/>
</dbReference>
<evidence type="ECO:0000313" key="4">
    <source>
        <dbReference type="Proteomes" id="UP000703720"/>
    </source>
</evidence>
<proteinExistence type="inferred from homology"/>
<dbReference type="RefSeq" id="WP_210097934.1">
    <property type="nucleotide sequence ID" value="NZ_BAAAIO010000001.1"/>
</dbReference>
<dbReference type="EMBL" id="JAGIOA010000001">
    <property type="protein sequence ID" value="MBP2378749.1"/>
    <property type="molecule type" value="Genomic_DNA"/>
</dbReference>
<evidence type="ECO:0000313" key="3">
    <source>
        <dbReference type="EMBL" id="MBP2378749.1"/>
    </source>
</evidence>
<organism evidence="3 4">
    <name type="scientific">Microbacterium phyllosphaerae</name>
    <dbReference type="NCBI Taxonomy" id="124798"/>
    <lineage>
        <taxon>Bacteria</taxon>
        <taxon>Bacillati</taxon>
        <taxon>Actinomycetota</taxon>
        <taxon>Actinomycetes</taxon>
        <taxon>Micrococcales</taxon>
        <taxon>Microbacteriaceae</taxon>
        <taxon>Microbacterium</taxon>
    </lineage>
</organism>
<dbReference type="SUPFAM" id="SSF55961">
    <property type="entry name" value="Bet v1-like"/>
    <property type="match status" value="1"/>
</dbReference>
<dbReference type="Proteomes" id="UP000703720">
    <property type="component" value="Unassembled WGS sequence"/>
</dbReference>
<comment type="caution">
    <text evidence="3">The sequence shown here is derived from an EMBL/GenBank/DDBJ whole genome shotgun (WGS) entry which is preliminary data.</text>
</comment>
<protein>
    <submittedName>
        <fullName evidence="3">Uncharacterized protein YndB with AHSA1/START domain</fullName>
    </submittedName>
</protein>
<dbReference type="InterPro" id="IPR013538">
    <property type="entry name" value="ASHA1/2-like_C"/>
</dbReference>
<dbReference type="Pfam" id="PF08327">
    <property type="entry name" value="AHSA1"/>
    <property type="match status" value="1"/>
</dbReference>
<name>A0ABS4WRA1_9MICO</name>
<evidence type="ECO:0000259" key="2">
    <source>
        <dbReference type="Pfam" id="PF08327"/>
    </source>
</evidence>
<feature type="domain" description="Activator of Hsp90 ATPase homologue 1/2-like C-terminal" evidence="2">
    <location>
        <begin position="20"/>
        <end position="158"/>
    </location>
</feature>
<sequence>MTSTTHNPRLDLTLERTIRASPSAVWRAWTDPELLAQWWVPAPMQARVDRLDVQPGGGFVTSMKEEAGEYVPHSDGIFLVVETERRLVFTNVVDSSWRPAKPEPVSMTAEITLDEHPDGTMYRVIVRHGDPAARNLHEDLGFFEGWGSVTSALAELVEAEQAA</sequence>
<reference evidence="3 4" key="1">
    <citation type="submission" date="2021-03" db="EMBL/GenBank/DDBJ databases">
        <title>Sequencing the genomes of 1000 actinobacteria strains.</title>
        <authorList>
            <person name="Klenk H.-P."/>
        </authorList>
    </citation>
    <scope>NUCLEOTIDE SEQUENCE [LARGE SCALE GENOMIC DNA]</scope>
    <source>
        <strain evidence="3 4">DSM 13468</strain>
    </source>
</reference>
<gene>
    <name evidence="3" type="ORF">JOF42_002244</name>
</gene>
<accession>A0ABS4WRA1</accession>
<evidence type="ECO:0000256" key="1">
    <source>
        <dbReference type="ARBA" id="ARBA00006817"/>
    </source>
</evidence>